<dbReference type="InterPro" id="IPR023296">
    <property type="entry name" value="Glyco_hydro_beta-prop_sf"/>
</dbReference>
<dbReference type="InterPro" id="IPR052176">
    <property type="entry name" value="Glycosyl_Hydrlase_43_Enz"/>
</dbReference>
<accession>A0A0E9LZY7</accession>
<dbReference type="AlphaFoldDB" id="A0A0E9LZY7"/>
<dbReference type="PANTHER" id="PTHR43772">
    <property type="entry name" value="ENDO-1,4-BETA-XYLANASE"/>
    <property type="match status" value="1"/>
</dbReference>
<evidence type="ECO:0000256" key="2">
    <source>
        <dbReference type="ARBA" id="ARBA00022651"/>
    </source>
</evidence>
<organism evidence="7 8">
    <name type="scientific">Geofilum rubicundum JCM 15548</name>
    <dbReference type="NCBI Taxonomy" id="1236989"/>
    <lineage>
        <taxon>Bacteria</taxon>
        <taxon>Pseudomonadati</taxon>
        <taxon>Bacteroidota</taxon>
        <taxon>Bacteroidia</taxon>
        <taxon>Marinilabiliales</taxon>
        <taxon>Marinilabiliaceae</taxon>
        <taxon>Geofilum</taxon>
    </lineage>
</organism>
<gene>
    <name evidence="7" type="ORF">JCM15548_13138</name>
</gene>
<comment type="similarity">
    <text evidence="1">Belongs to the glycosyl hydrolase 43 family.</text>
</comment>
<dbReference type="SUPFAM" id="SSF75005">
    <property type="entry name" value="Arabinanase/levansucrase/invertase"/>
    <property type="match status" value="2"/>
</dbReference>
<dbReference type="CDD" id="cd18828">
    <property type="entry name" value="GH43_BT3675-like"/>
    <property type="match status" value="1"/>
</dbReference>
<dbReference type="RefSeq" id="WP_157482751.1">
    <property type="nucleotide sequence ID" value="NZ_BAZW01000031.1"/>
</dbReference>
<protein>
    <submittedName>
        <fullName evidence="7">Glycoside hydrolase</fullName>
    </submittedName>
</protein>
<reference evidence="7 8" key="1">
    <citation type="journal article" date="2015" name="Microbes Environ.">
        <title>Distribution and evolution of nitrogen fixation genes in the phylum bacteroidetes.</title>
        <authorList>
            <person name="Inoue J."/>
            <person name="Oshima K."/>
            <person name="Suda W."/>
            <person name="Sakamoto M."/>
            <person name="Iino T."/>
            <person name="Noda S."/>
            <person name="Hongoh Y."/>
            <person name="Hattori M."/>
            <person name="Ohkuma M."/>
        </authorList>
    </citation>
    <scope>NUCLEOTIDE SEQUENCE [LARGE SCALE GENOMIC DNA]</scope>
    <source>
        <strain evidence="7">JCM 15548</strain>
    </source>
</reference>
<dbReference type="Proteomes" id="UP000032900">
    <property type="component" value="Unassembled WGS sequence"/>
</dbReference>
<feature type="chain" id="PRO_5002428808" evidence="6">
    <location>
        <begin position="25"/>
        <end position="636"/>
    </location>
</feature>
<name>A0A0E9LZY7_9BACT</name>
<dbReference type="Pfam" id="PF04616">
    <property type="entry name" value="Glyco_hydro_43"/>
    <property type="match status" value="2"/>
</dbReference>
<proteinExistence type="inferred from homology"/>
<dbReference type="EMBL" id="BAZW01000031">
    <property type="protein sequence ID" value="GAO30824.1"/>
    <property type="molecule type" value="Genomic_DNA"/>
</dbReference>
<keyword evidence="6" id="KW-0732">Signal</keyword>
<keyword evidence="3 7" id="KW-0378">Hydrolase</keyword>
<evidence type="ECO:0000313" key="8">
    <source>
        <dbReference type="Proteomes" id="UP000032900"/>
    </source>
</evidence>
<evidence type="ECO:0000256" key="1">
    <source>
        <dbReference type="ARBA" id="ARBA00009865"/>
    </source>
</evidence>
<dbReference type="CDD" id="cd08983">
    <property type="entry name" value="GH43_Bt3655-like"/>
    <property type="match status" value="1"/>
</dbReference>
<keyword evidence="5" id="KW-0326">Glycosidase</keyword>
<evidence type="ECO:0000256" key="4">
    <source>
        <dbReference type="ARBA" id="ARBA00023277"/>
    </source>
</evidence>
<evidence type="ECO:0000256" key="3">
    <source>
        <dbReference type="ARBA" id="ARBA00022801"/>
    </source>
</evidence>
<dbReference type="InterPro" id="IPR006710">
    <property type="entry name" value="Glyco_hydro_43"/>
</dbReference>
<keyword evidence="4" id="KW-0119">Carbohydrate metabolism</keyword>
<sequence length="636" mass="72488">MNKVKTVIAAALIMGLLVVPHLEAGANNVREKDYVAYLFSYFTGNTGDEEAVRYAISADGFNYLTLNDNEPVIDSREISSTGGVRDPHILRGEDGGTFYMVLTDMVSARGWSSNRAMVLLKSTDLVNWSSSVINIQEKYDHQEDLLRVWAPQTIFDKEEGKYMVYWSMKHGDGPDIIYYAYANADFTDLEGKPKQLFFPESGRSCIDGDIVLKDSLYYMFYKTEGHGNGIKLATTASLTSGKWQEYDDYKQQTTQAVEGSSLFRLINSDTYILMYDMYMAGKYQFTESTDLKEFTVIDHEISMDFHPRHGSIIPITRKELMRLTDKWGHPEGFPAIPNNPVLEGYFADPEIIYSEKHGKYFLYPTSDGYHGWSGTYFKTFSSEDLVTWEEEAVILDLKKDVEWADRNAWAPCAIEVRKGKKYKYYYYFTAAQKIGVAVADHPAGPFTDSGKPLINFKPEGVNRGQEIDPDIFIDPKSKKPYLYWGNGYLAAVELEKNMTEIKPNTEVVMTPSDNTFREGVEVFYRNGLYYFLWSENDTRDEDYRVRYGTSTSPTGPIDIPENNLILSKRPEKGIYGTGHNSVIQVPGKDEWYIVYHRFSRPNGIKMGSDAGFHREVAIDKMDFNSDGSIKVVEPTI</sequence>
<evidence type="ECO:0000256" key="6">
    <source>
        <dbReference type="SAM" id="SignalP"/>
    </source>
</evidence>
<keyword evidence="2" id="KW-0624">Polysaccharide degradation</keyword>
<keyword evidence="8" id="KW-1185">Reference proteome</keyword>
<evidence type="ECO:0000313" key="7">
    <source>
        <dbReference type="EMBL" id="GAO30824.1"/>
    </source>
</evidence>
<dbReference type="STRING" id="1236989.JCM15548_13138"/>
<dbReference type="GO" id="GO:0045493">
    <property type="term" value="P:xylan catabolic process"/>
    <property type="evidence" value="ECO:0007669"/>
    <property type="project" value="UniProtKB-KW"/>
</dbReference>
<keyword evidence="2" id="KW-0858">Xylan degradation</keyword>
<dbReference type="Gene3D" id="2.115.10.20">
    <property type="entry name" value="Glycosyl hydrolase domain, family 43"/>
    <property type="match status" value="2"/>
</dbReference>
<dbReference type="GO" id="GO:0004553">
    <property type="term" value="F:hydrolase activity, hydrolyzing O-glycosyl compounds"/>
    <property type="evidence" value="ECO:0007669"/>
    <property type="project" value="InterPro"/>
</dbReference>
<comment type="caution">
    <text evidence="7">The sequence shown here is derived from an EMBL/GenBank/DDBJ whole genome shotgun (WGS) entry which is preliminary data.</text>
</comment>
<dbReference type="PANTHER" id="PTHR43772:SF2">
    <property type="entry name" value="PUTATIVE (AFU_ORTHOLOGUE AFUA_2G04480)-RELATED"/>
    <property type="match status" value="1"/>
</dbReference>
<feature type="signal peptide" evidence="6">
    <location>
        <begin position="1"/>
        <end position="24"/>
    </location>
</feature>
<dbReference type="OrthoDB" id="9763933at2"/>
<evidence type="ECO:0000256" key="5">
    <source>
        <dbReference type="ARBA" id="ARBA00023295"/>
    </source>
</evidence>